<keyword evidence="10" id="KW-1185">Reference proteome</keyword>
<keyword evidence="2 6" id="KW-0349">Heme</keyword>
<feature type="signal peptide" evidence="7">
    <location>
        <begin position="1"/>
        <end position="22"/>
    </location>
</feature>
<keyword evidence="4" id="KW-0249">Electron transport</keyword>
<keyword evidence="5 6" id="KW-0408">Iron</keyword>
<evidence type="ECO:0000259" key="8">
    <source>
        <dbReference type="PROSITE" id="PS51007"/>
    </source>
</evidence>
<gene>
    <name evidence="9" type="ORF">BG454_05015</name>
</gene>
<keyword evidence="1" id="KW-0813">Transport</keyword>
<dbReference type="Proteomes" id="UP000228948">
    <property type="component" value="Chromosome"/>
</dbReference>
<dbReference type="OrthoDB" id="9805828at2"/>
<evidence type="ECO:0000256" key="2">
    <source>
        <dbReference type="ARBA" id="ARBA00022617"/>
    </source>
</evidence>
<evidence type="ECO:0000256" key="7">
    <source>
        <dbReference type="SAM" id="SignalP"/>
    </source>
</evidence>
<evidence type="ECO:0000313" key="9">
    <source>
        <dbReference type="EMBL" id="ATX67688.1"/>
    </source>
</evidence>
<dbReference type="Pfam" id="PF00034">
    <property type="entry name" value="Cytochrom_C"/>
    <property type="match status" value="1"/>
</dbReference>
<dbReference type="KEGG" id="rbg:BG454_05015"/>
<proteinExistence type="predicted"/>
<dbReference type="Gene3D" id="1.10.760.10">
    <property type="entry name" value="Cytochrome c-like domain"/>
    <property type="match status" value="2"/>
</dbReference>
<feature type="domain" description="Cytochrome c" evidence="8">
    <location>
        <begin position="161"/>
        <end position="237"/>
    </location>
</feature>
<dbReference type="EMBL" id="CP024899">
    <property type="protein sequence ID" value="ATX67688.1"/>
    <property type="molecule type" value="Genomic_DNA"/>
</dbReference>
<protein>
    <submittedName>
        <fullName evidence="9">Cytochrome C</fullName>
    </submittedName>
</protein>
<dbReference type="GO" id="GO:0046872">
    <property type="term" value="F:metal ion binding"/>
    <property type="evidence" value="ECO:0007669"/>
    <property type="project" value="UniProtKB-KW"/>
</dbReference>
<sequence length="239" mass="26615">MIKKLKPLIFAGALLAPGTAIPQATPIGDPVAGEQVYQRECASCHQIGDGAVHRIGPHLNRIFDRRAGSHADFRYSEALVRQGRDGMFWDLARLHAYIENPRALVSGTRMSYRGLQDDERRANLIAYMRAYSDQPQNIPEASPTAIAREVELSAETLAIEGDVEYGEFLSAECTTCHQRSGDHAGIPGIVGWPEEDFVVAMHAYKQRLRPHEVMQSVSQRLDDEEIAALAAYFRELGRE</sequence>
<dbReference type="GO" id="GO:0020037">
    <property type="term" value="F:heme binding"/>
    <property type="evidence" value="ECO:0007669"/>
    <property type="project" value="InterPro"/>
</dbReference>
<dbReference type="InterPro" id="IPR009056">
    <property type="entry name" value="Cyt_c-like_dom"/>
</dbReference>
<dbReference type="AlphaFoldDB" id="A0A2K8KKR5"/>
<dbReference type="GO" id="GO:0009055">
    <property type="term" value="F:electron transfer activity"/>
    <property type="evidence" value="ECO:0007669"/>
    <property type="project" value="InterPro"/>
</dbReference>
<keyword evidence="7" id="KW-0732">Signal</keyword>
<feature type="chain" id="PRO_5014668635" evidence="7">
    <location>
        <begin position="23"/>
        <end position="239"/>
    </location>
</feature>
<dbReference type="PROSITE" id="PS51007">
    <property type="entry name" value="CYTC"/>
    <property type="match status" value="2"/>
</dbReference>
<organism evidence="9 10">
    <name type="scientific">Roseinatronobacter bogoriensis subsp. barguzinensis</name>
    <dbReference type="NCBI Taxonomy" id="441209"/>
    <lineage>
        <taxon>Bacteria</taxon>
        <taxon>Pseudomonadati</taxon>
        <taxon>Pseudomonadota</taxon>
        <taxon>Alphaproteobacteria</taxon>
        <taxon>Rhodobacterales</taxon>
        <taxon>Paracoccaceae</taxon>
        <taxon>Roseinatronobacter</taxon>
    </lineage>
</organism>
<dbReference type="PANTHER" id="PTHR11961">
    <property type="entry name" value="CYTOCHROME C"/>
    <property type="match status" value="1"/>
</dbReference>
<evidence type="ECO:0000313" key="10">
    <source>
        <dbReference type="Proteomes" id="UP000228948"/>
    </source>
</evidence>
<dbReference type="InterPro" id="IPR036909">
    <property type="entry name" value="Cyt_c-like_dom_sf"/>
</dbReference>
<reference evidence="9 10" key="1">
    <citation type="submission" date="2017-11" db="EMBL/GenBank/DDBJ databases">
        <title>Revised Sequence and Annotation of the Rhodobaca barguzinensis strain alga05 Genome.</title>
        <authorList>
            <person name="Kopejtka K."/>
            <person name="Tomasch J.M."/>
            <person name="Bunk B."/>
            <person name="Koblizek M."/>
        </authorList>
    </citation>
    <scope>NUCLEOTIDE SEQUENCE [LARGE SCALE GENOMIC DNA]</scope>
    <source>
        <strain evidence="10">alga05</strain>
    </source>
</reference>
<evidence type="ECO:0000256" key="3">
    <source>
        <dbReference type="ARBA" id="ARBA00022723"/>
    </source>
</evidence>
<accession>A0A2K8KKR5</accession>
<evidence type="ECO:0000256" key="5">
    <source>
        <dbReference type="ARBA" id="ARBA00023004"/>
    </source>
</evidence>
<evidence type="ECO:0000256" key="6">
    <source>
        <dbReference type="PROSITE-ProRule" id="PRU00433"/>
    </source>
</evidence>
<evidence type="ECO:0000256" key="1">
    <source>
        <dbReference type="ARBA" id="ARBA00022448"/>
    </source>
</evidence>
<evidence type="ECO:0000256" key="4">
    <source>
        <dbReference type="ARBA" id="ARBA00022982"/>
    </source>
</evidence>
<dbReference type="RefSeq" id="WP_100319239.1">
    <property type="nucleotide sequence ID" value="NZ_CP024899.1"/>
</dbReference>
<feature type="domain" description="Cytochrome c" evidence="8">
    <location>
        <begin position="28"/>
        <end position="132"/>
    </location>
</feature>
<keyword evidence="3 6" id="KW-0479">Metal-binding</keyword>
<dbReference type="SUPFAM" id="SSF46626">
    <property type="entry name" value="Cytochrome c"/>
    <property type="match status" value="2"/>
</dbReference>
<dbReference type="STRING" id="441209.GCA_001870665_03741"/>
<dbReference type="InterPro" id="IPR002327">
    <property type="entry name" value="Cyt_c_1A/1B"/>
</dbReference>
<dbReference type="PRINTS" id="PR00604">
    <property type="entry name" value="CYTCHRMECIAB"/>
</dbReference>
<name>A0A2K8KKR5_9RHOB</name>